<dbReference type="Gene3D" id="1.10.630.10">
    <property type="entry name" value="Cytochrome P450"/>
    <property type="match status" value="1"/>
</dbReference>
<comment type="caution">
    <text evidence="9">The sequence shown here is derived from an EMBL/GenBank/DDBJ whole genome shotgun (WGS) entry which is preliminary data.</text>
</comment>
<dbReference type="GO" id="GO:0020037">
    <property type="term" value="F:heme binding"/>
    <property type="evidence" value="ECO:0007669"/>
    <property type="project" value="InterPro"/>
</dbReference>
<gene>
    <name evidence="9" type="ORF">XAT740_LOCUS59778</name>
</gene>
<keyword evidence="2 7" id="KW-0349">Heme</keyword>
<dbReference type="PANTHER" id="PTHR24302">
    <property type="entry name" value="CYTOCHROME P450 FAMILY 3"/>
    <property type="match status" value="1"/>
</dbReference>
<evidence type="ECO:0000256" key="7">
    <source>
        <dbReference type="PIRSR" id="PIRSR602403-1"/>
    </source>
</evidence>
<feature type="non-terminal residue" evidence="9">
    <location>
        <position position="1"/>
    </location>
</feature>
<dbReference type="SUPFAM" id="SSF48264">
    <property type="entry name" value="Cytochrome P450"/>
    <property type="match status" value="1"/>
</dbReference>
<organism evidence="9 10">
    <name type="scientific">Adineta ricciae</name>
    <name type="common">Rotifer</name>
    <dbReference type="NCBI Taxonomy" id="249248"/>
    <lineage>
        <taxon>Eukaryota</taxon>
        <taxon>Metazoa</taxon>
        <taxon>Spiralia</taxon>
        <taxon>Gnathifera</taxon>
        <taxon>Rotifera</taxon>
        <taxon>Eurotatoria</taxon>
        <taxon>Bdelloidea</taxon>
        <taxon>Adinetida</taxon>
        <taxon>Adinetidae</taxon>
        <taxon>Adineta</taxon>
    </lineage>
</organism>
<dbReference type="Proteomes" id="UP000663828">
    <property type="component" value="Unassembled WGS sequence"/>
</dbReference>
<dbReference type="PANTHER" id="PTHR24302:SF15">
    <property type="entry name" value="FATTY-ACID PEROXYGENASE"/>
    <property type="match status" value="1"/>
</dbReference>
<comment type="cofactor">
    <cofactor evidence="7">
        <name>heme</name>
        <dbReference type="ChEBI" id="CHEBI:30413"/>
    </cofactor>
</comment>
<evidence type="ECO:0000256" key="8">
    <source>
        <dbReference type="RuleBase" id="RU000461"/>
    </source>
</evidence>
<dbReference type="InterPro" id="IPR002403">
    <property type="entry name" value="Cyt_P450_E_grp-IV"/>
</dbReference>
<evidence type="ECO:0000313" key="10">
    <source>
        <dbReference type="Proteomes" id="UP000663828"/>
    </source>
</evidence>
<dbReference type="GO" id="GO:0016705">
    <property type="term" value="F:oxidoreductase activity, acting on paired donors, with incorporation or reduction of molecular oxygen"/>
    <property type="evidence" value="ECO:0007669"/>
    <property type="project" value="InterPro"/>
</dbReference>
<keyword evidence="10" id="KW-1185">Reference proteome</keyword>
<name>A0A816GLP0_ADIRI</name>
<accession>A0A816GLP0</accession>
<keyword evidence="8" id="KW-0503">Monooxygenase</keyword>
<sequence>GIGKIPAGTSIAVDIFTLHFDNDLWGPVDPHVFYPERFATKRHSIAWIPFGAGPRNCVGMRFALMELKMTIVRLLKQYSIVSCGDETEKAFKNLHEAFVIAPSEAIIRLESRNEHHD</sequence>
<dbReference type="InterPro" id="IPR001128">
    <property type="entry name" value="Cyt_P450"/>
</dbReference>
<dbReference type="GO" id="GO:0005506">
    <property type="term" value="F:iron ion binding"/>
    <property type="evidence" value="ECO:0007669"/>
    <property type="project" value="InterPro"/>
</dbReference>
<keyword evidence="4 8" id="KW-0560">Oxidoreductase</keyword>
<evidence type="ECO:0000256" key="5">
    <source>
        <dbReference type="ARBA" id="ARBA00023004"/>
    </source>
</evidence>
<dbReference type="InterPro" id="IPR036396">
    <property type="entry name" value="Cyt_P450_sf"/>
</dbReference>
<dbReference type="PROSITE" id="PS00086">
    <property type="entry name" value="CYTOCHROME_P450"/>
    <property type="match status" value="1"/>
</dbReference>
<keyword evidence="5 7" id="KW-0408">Iron</keyword>
<evidence type="ECO:0000313" key="9">
    <source>
        <dbReference type="EMBL" id="CAF1676896.1"/>
    </source>
</evidence>
<evidence type="ECO:0000256" key="1">
    <source>
        <dbReference type="ARBA" id="ARBA00010617"/>
    </source>
</evidence>
<dbReference type="GO" id="GO:0008395">
    <property type="term" value="F:steroid hydroxylase activity"/>
    <property type="evidence" value="ECO:0007669"/>
    <property type="project" value="TreeGrafter"/>
</dbReference>
<evidence type="ECO:0000256" key="2">
    <source>
        <dbReference type="ARBA" id="ARBA00022617"/>
    </source>
</evidence>
<comment type="function">
    <text evidence="6">Cytochromes P450 are a group of heme-thiolate monooxygenases. They oxidize a variety of structurally unrelated compounds, including steroids, fatty acids, and xenobiotics.</text>
</comment>
<protein>
    <recommendedName>
        <fullName evidence="11">Cytochrome P450</fullName>
    </recommendedName>
</protein>
<feature type="binding site" description="axial binding residue" evidence="7">
    <location>
        <position position="57"/>
    </location>
    <ligand>
        <name>heme</name>
        <dbReference type="ChEBI" id="CHEBI:30413"/>
    </ligand>
    <ligandPart>
        <name>Fe</name>
        <dbReference type="ChEBI" id="CHEBI:18248"/>
    </ligandPart>
</feature>
<dbReference type="InterPro" id="IPR017972">
    <property type="entry name" value="Cyt_P450_CS"/>
</dbReference>
<dbReference type="InterPro" id="IPR050705">
    <property type="entry name" value="Cytochrome_P450_3A"/>
</dbReference>
<evidence type="ECO:0000256" key="6">
    <source>
        <dbReference type="ARBA" id="ARBA00043906"/>
    </source>
</evidence>
<proteinExistence type="inferred from homology"/>
<dbReference type="PRINTS" id="PR00465">
    <property type="entry name" value="EP450IV"/>
</dbReference>
<dbReference type="Pfam" id="PF00067">
    <property type="entry name" value="p450"/>
    <property type="match status" value="1"/>
</dbReference>
<dbReference type="EMBL" id="CAJNOR010014132">
    <property type="protein sequence ID" value="CAF1676896.1"/>
    <property type="molecule type" value="Genomic_DNA"/>
</dbReference>
<evidence type="ECO:0008006" key="11">
    <source>
        <dbReference type="Google" id="ProtNLM"/>
    </source>
</evidence>
<comment type="similarity">
    <text evidence="1 8">Belongs to the cytochrome P450 family.</text>
</comment>
<evidence type="ECO:0000256" key="3">
    <source>
        <dbReference type="ARBA" id="ARBA00022723"/>
    </source>
</evidence>
<dbReference type="AlphaFoldDB" id="A0A816GLP0"/>
<keyword evidence="3 7" id="KW-0479">Metal-binding</keyword>
<evidence type="ECO:0000256" key="4">
    <source>
        <dbReference type="ARBA" id="ARBA00023002"/>
    </source>
</evidence>
<reference evidence="9" key="1">
    <citation type="submission" date="2021-02" db="EMBL/GenBank/DDBJ databases">
        <authorList>
            <person name="Nowell W R."/>
        </authorList>
    </citation>
    <scope>NUCLEOTIDE SEQUENCE</scope>
</reference>